<dbReference type="EMBL" id="CAADIW010000011">
    <property type="protein sequence ID" value="VFS22319.1"/>
    <property type="molecule type" value="Genomic_DNA"/>
</dbReference>
<feature type="domain" description="Bacterial Ig" evidence="2">
    <location>
        <begin position="140"/>
        <end position="221"/>
    </location>
</feature>
<organism evidence="5 6">
    <name type="scientific">Enterobacter cancerogenus</name>
    <dbReference type="NCBI Taxonomy" id="69218"/>
    <lineage>
        <taxon>Bacteria</taxon>
        <taxon>Pseudomonadati</taxon>
        <taxon>Pseudomonadota</taxon>
        <taxon>Gammaproteobacteria</taxon>
        <taxon>Enterobacterales</taxon>
        <taxon>Enterobacteriaceae</taxon>
        <taxon>Enterobacter</taxon>
        <taxon>Enterobacter cloacae complex</taxon>
    </lineage>
</organism>
<dbReference type="Pfam" id="PF19077">
    <property type="entry name" value="Big_13"/>
    <property type="match status" value="1"/>
</dbReference>
<evidence type="ECO:0000313" key="5">
    <source>
        <dbReference type="EMBL" id="VFS22319.1"/>
    </source>
</evidence>
<accession>A0A484XII3</accession>
<evidence type="ECO:0000259" key="4">
    <source>
        <dbReference type="Pfam" id="PF22783"/>
    </source>
</evidence>
<sequence length="323" mass="32503">MELHVERADIANYVRNGNDLVISLHSGEVITLKNFYVADAQGVSQLVLSESDGALWWIEDPTGAATYESIASTDVLLAASGSETGGAAVWPWVLGGLAAAGGVAIAASSGGGGGGDDDNNSNPGNPGNPGNPNNPDTTPPDAPTGLQISGDGKTVTGRAEPGSTITLKDSEGNLIGTGKTNSDGTFTIELGTPLTNGQQIVATATDPSGNVSQEAHATAPDTTAPDAPEIVLVNDNVGSDAGPVGNGKPTNDATPTLSGIGEAGATITVYDNGKAIGTTKVDAEGKWSFTPATALAEGSHTLRPRRQMQPEIPALPQQTSRSS</sequence>
<evidence type="ECO:0000256" key="1">
    <source>
        <dbReference type="SAM" id="MobiDB-lite"/>
    </source>
</evidence>
<feature type="region of interest" description="Disordered" evidence="1">
    <location>
        <begin position="109"/>
        <end position="183"/>
    </location>
</feature>
<dbReference type="Gene3D" id="2.60.40.10">
    <property type="entry name" value="Immunoglobulins"/>
    <property type="match status" value="2"/>
</dbReference>
<dbReference type="NCBIfam" id="NF033510">
    <property type="entry name" value="Ca_tandemer"/>
    <property type="match status" value="2"/>
</dbReference>
<evidence type="ECO:0000313" key="6">
    <source>
        <dbReference type="Proteomes" id="UP000351155"/>
    </source>
</evidence>
<dbReference type="InterPro" id="IPR044016">
    <property type="entry name" value="Big_13"/>
</dbReference>
<dbReference type="Pfam" id="PF22783">
    <property type="entry name" value="BapA_N"/>
    <property type="match status" value="1"/>
</dbReference>
<feature type="domain" description="Biofilm-associated protein BapA-like prefix-like" evidence="4">
    <location>
        <begin position="2"/>
        <end position="92"/>
    </location>
</feature>
<feature type="compositionally biased region" description="Low complexity" evidence="1">
    <location>
        <begin position="120"/>
        <end position="136"/>
    </location>
</feature>
<dbReference type="InterPro" id="IPR041498">
    <property type="entry name" value="Big_6"/>
</dbReference>
<dbReference type="InterPro" id="IPR048051">
    <property type="entry name" value="BapA-like_prefix-like"/>
</dbReference>
<evidence type="ECO:0000259" key="2">
    <source>
        <dbReference type="Pfam" id="PF17936"/>
    </source>
</evidence>
<feature type="domain" description="Bacterial Ig-like" evidence="3">
    <location>
        <begin position="234"/>
        <end position="302"/>
    </location>
</feature>
<dbReference type="InterPro" id="IPR013783">
    <property type="entry name" value="Ig-like_fold"/>
</dbReference>
<feature type="region of interest" description="Disordered" evidence="1">
    <location>
        <begin position="294"/>
        <end position="323"/>
    </location>
</feature>
<dbReference type="Proteomes" id="UP000351155">
    <property type="component" value="Unassembled WGS sequence"/>
</dbReference>
<dbReference type="NCBIfam" id="NF033677">
    <property type="entry name" value="biofilm_BapA_N"/>
    <property type="match status" value="1"/>
</dbReference>
<reference evidence="5 6" key="1">
    <citation type="submission" date="2019-03" db="EMBL/GenBank/DDBJ databases">
        <authorList>
            <consortium name="Pathogen Informatics"/>
        </authorList>
    </citation>
    <scope>NUCLEOTIDE SEQUENCE [LARGE SCALE GENOMIC DNA]</scope>
    <source>
        <strain evidence="5 6">NCTC12126</strain>
    </source>
</reference>
<name>A0A484XII3_9ENTR</name>
<protein>
    <submittedName>
        <fullName evidence="5">Putative outer membrane adhesin like protein</fullName>
    </submittedName>
</protein>
<evidence type="ECO:0000259" key="3">
    <source>
        <dbReference type="Pfam" id="PF19077"/>
    </source>
</evidence>
<dbReference type="Pfam" id="PF17936">
    <property type="entry name" value="Big_6"/>
    <property type="match status" value="1"/>
</dbReference>
<gene>
    <name evidence="5" type="ORF">NCTC12126_01961</name>
</gene>
<dbReference type="AlphaFoldDB" id="A0A484XII3"/>
<proteinExistence type="predicted"/>